<name>A0A967B8R3_9PROT</name>
<evidence type="ECO:0000256" key="2">
    <source>
        <dbReference type="SAM" id="SignalP"/>
    </source>
</evidence>
<dbReference type="AlphaFoldDB" id="A0A967B8R3"/>
<protein>
    <submittedName>
        <fullName evidence="3">Uncharacterized protein</fullName>
    </submittedName>
</protein>
<feature type="region of interest" description="Disordered" evidence="1">
    <location>
        <begin position="130"/>
        <end position="156"/>
    </location>
</feature>
<accession>A0A967B8R3</accession>
<organism evidence="3 4">
    <name type="scientific">Acetobacter estunensis</name>
    <dbReference type="NCBI Taxonomy" id="104097"/>
    <lineage>
        <taxon>Bacteria</taxon>
        <taxon>Pseudomonadati</taxon>
        <taxon>Pseudomonadota</taxon>
        <taxon>Alphaproteobacteria</taxon>
        <taxon>Acetobacterales</taxon>
        <taxon>Acetobacteraceae</taxon>
        <taxon>Acetobacter</taxon>
    </lineage>
</organism>
<feature type="chain" id="PRO_5037489984" evidence="2">
    <location>
        <begin position="21"/>
        <end position="156"/>
    </location>
</feature>
<dbReference type="Proteomes" id="UP000597459">
    <property type="component" value="Unassembled WGS sequence"/>
</dbReference>
<sequence>MVAVPFAIACFGASLAPAVAQDGYFHRFGKAVEDVSPGFKARPISLMPGVVFKFGETKDAMTGTEPCPAPPLPAFDPPESGCISASPGMVEAVYLKKIGTKNAIRSGIRITGTTDVPVISLTSMASEDGTLQTFSPPLNGQLVPDEGPSEKWRYSN</sequence>
<dbReference type="EMBL" id="WOTH01000032">
    <property type="protein sequence ID" value="NHO54780.1"/>
    <property type="molecule type" value="Genomic_DNA"/>
</dbReference>
<gene>
    <name evidence="3" type="ORF">GOB87_12635</name>
</gene>
<keyword evidence="4" id="KW-1185">Reference proteome</keyword>
<feature type="signal peptide" evidence="2">
    <location>
        <begin position="1"/>
        <end position="20"/>
    </location>
</feature>
<reference evidence="3" key="1">
    <citation type="submission" date="2019-11" db="EMBL/GenBank/DDBJ databases">
        <title>Description of new Acetobacter species.</title>
        <authorList>
            <person name="Cleenwerck I."/>
            <person name="Sombolestani A.S."/>
        </authorList>
    </citation>
    <scope>NUCLEOTIDE SEQUENCE</scope>
    <source>
        <strain evidence="3">LMG 1626</strain>
    </source>
</reference>
<comment type="caution">
    <text evidence="3">The sequence shown here is derived from an EMBL/GenBank/DDBJ whole genome shotgun (WGS) entry which is preliminary data.</text>
</comment>
<keyword evidence="2" id="KW-0732">Signal</keyword>
<evidence type="ECO:0000313" key="4">
    <source>
        <dbReference type="Proteomes" id="UP000597459"/>
    </source>
</evidence>
<evidence type="ECO:0000256" key="1">
    <source>
        <dbReference type="SAM" id="MobiDB-lite"/>
    </source>
</evidence>
<evidence type="ECO:0000313" key="3">
    <source>
        <dbReference type="EMBL" id="NHO54780.1"/>
    </source>
</evidence>
<proteinExistence type="predicted"/>